<reference evidence="2 3" key="2">
    <citation type="submission" date="2020-05" db="EMBL/GenBank/DDBJ databases">
        <title>Identification and distribution of gene clusters putatively required for synthesis of sphingolipid metabolism inhibitors in phylogenetically diverse species of the filamentous fungus Fusarium.</title>
        <authorList>
            <person name="Kim H.-S."/>
            <person name="Busman M."/>
            <person name="Brown D.W."/>
            <person name="Divon H."/>
            <person name="Uhlig S."/>
            <person name="Proctor R.H."/>
        </authorList>
    </citation>
    <scope>NUCLEOTIDE SEQUENCE [LARGE SCALE GENOMIC DNA]</scope>
    <source>
        <strain evidence="2 3">NRRL 25331</strain>
    </source>
</reference>
<evidence type="ECO:0000256" key="1">
    <source>
        <dbReference type="SAM" id="MobiDB-lite"/>
    </source>
</evidence>
<protein>
    <submittedName>
        <fullName evidence="2">Uncharacterized protein</fullName>
    </submittedName>
</protein>
<feature type="compositionally biased region" description="Polar residues" evidence="1">
    <location>
        <begin position="233"/>
        <end position="249"/>
    </location>
</feature>
<gene>
    <name evidence="2" type="ORF">FCIRC_10</name>
</gene>
<feature type="compositionally biased region" description="Polar residues" evidence="1">
    <location>
        <begin position="367"/>
        <end position="379"/>
    </location>
</feature>
<dbReference type="EMBL" id="JAAQPE010000006">
    <property type="protein sequence ID" value="KAF5692272.1"/>
    <property type="molecule type" value="Genomic_DNA"/>
</dbReference>
<comment type="caution">
    <text evidence="2">The sequence shown here is derived from an EMBL/GenBank/DDBJ whole genome shotgun (WGS) entry which is preliminary data.</text>
</comment>
<organism evidence="2 3">
    <name type="scientific">Fusarium circinatum</name>
    <name type="common">Pitch canker fungus</name>
    <name type="synonym">Gibberella circinata</name>
    <dbReference type="NCBI Taxonomy" id="48490"/>
    <lineage>
        <taxon>Eukaryota</taxon>
        <taxon>Fungi</taxon>
        <taxon>Dikarya</taxon>
        <taxon>Ascomycota</taxon>
        <taxon>Pezizomycotina</taxon>
        <taxon>Sordariomycetes</taxon>
        <taxon>Hypocreomycetidae</taxon>
        <taxon>Hypocreales</taxon>
        <taxon>Nectriaceae</taxon>
        <taxon>Fusarium</taxon>
        <taxon>Fusarium fujikuroi species complex</taxon>
    </lineage>
</organism>
<evidence type="ECO:0000313" key="3">
    <source>
        <dbReference type="Proteomes" id="UP000572754"/>
    </source>
</evidence>
<feature type="region of interest" description="Disordered" evidence="1">
    <location>
        <begin position="353"/>
        <end position="383"/>
    </location>
</feature>
<feature type="compositionally biased region" description="Polar residues" evidence="1">
    <location>
        <begin position="207"/>
        <end position="224"/>
    </location>
</feature>
<keyword evidence="3" id="KW-1185">Reference proteome</keyword>
<dbReference type="AlphaFoldDB" id="A0A8H5XEL4"/>
<reference evidence="3" key="1">
    <citation type="journal article" date="2020" name="BMC Genomics">
        <title>Correction to: Identification and distribution of gene clusters required for synthesis of sphingolipid metabolism inhibitors in diverse species of the filamentous fungus Fusarium.</title>
        <authorList>
            <person name="Kim H.S."/>
            <person name="Lohmar J.M."/>
            <person name="Busman M."/>
            <person name="Brown D.W."/>
            <person name="Naumann T.A."/>
            <person name="Divon H.H."/>
            <person name="Lysoe E."/>
            <person name="Uhlig S."/>
            <person name="Proctor R.H."/>
        </authorList>
    </citation>
    <scope>NUCLEOTIDE SEQUENCE [LARGE SCALE GENOMIC DNA]</scope>
    <source>
        <strain evidence="3">NRRL 25331</strain>
    </source>
</reference>
<name>A0A8H5XEL4_FUSCI</name>
<dbReference type="Proteomes" id="UP000572754">
    <property type="component" value="Unassembled WGS sequence"/>
</dbReference>
<evidence type="ECO:0000313" key="2">
    <source>
        <dbReference type="EMBL" id="KAF5692272.1"/>
    </source>
</evidence>
<proteinExistence type="predicted"/>
<accession>A0A8H5XEL4</accession>
<feature type="region of interest" description="Disordered" evidence="1">
    <location>
        <begin position="191"/>
        <end position="266"/>
    </location>
</feature>
<sequence>MSGYSTSIYCAICGGPTSSHSAEPFTDYLSEPSLDSDDDSDWLDNVRLITQHPKSGRVFIVPRAEHEETNDFKVDFEENARIVRKDVNVMTVRYDIGGQDPLVFPFHVDCYELLGKVVKPLKIDNAALYRVLTSHLPRSYGPPNALDFNYGKLKGYQSDEWGTVPGIEYAIASPVSIENVTSIVEHIMRKANRSNVQDNRPAPNVPTGPSSSRDRSQNASTGPYQSYRAAPYHSQQGTRSQYETHQGPQRNKRDRQNRQAGLNRYSVHRDIPDTEWETKFIREFAWIREFLPSKDEIERRHVDRFFFCKAIFDLGGGRGFNAPEYRDTLRGLHNRRRLWELCSKIVAEYLPHSQQRSVQKPEAASSPEATRSRTASSVPASMPSMDFFRRPIKGSIPWPCEPKELRNQSPIEASSTETLTLTARDSDLKNSVRIGVDANMQRFEIHFEENGRKWSHCIGPRSTAMQYLYFDKPLAVPDRIIKCYVTMKYNIPVGLRFFSTQGQVIAAGKPGKDEIAYLREEDEGRGWMTGIFCQWSDRDSPDAKLASFGIYFAED</sequence>